<dbReference type="CDD" id="cd06530">
    <property type="entry name" value="S26_SPase_I"/>
    <property type="match status" value="1"/>
</dbReference>
<feature type="chain" id="PRO_5012237531" description="Mitochondrial inner membrane protease subunit" evidence="12">
    <location>
        <begin position="28"/>
        <end position="168"/>
    </location>
</feature>
<evidence type="ECO:0000256" key="9">
    <source>
        <dbReference type="ARBA" id="ARBA00023136"/>
    </source>
</evidence>
<evidence type="ECO:0000313" key="15">
    <source>
        <dbReference type="Proteomes" id="UP000193642"/>
    </source>
</evidence>
<dbReference type="PROSITE" id="PS00501">
    <property type="entry name" value="SPASE_I_1"/>
    <property type="match status" value="1"/>
</dbReference>
<keyword evidence="3 11" id="KW-0645">Protease</keyword>
<feature type="active site" evidence="10">
    <location>
        <position position="85"/>
    </location>
</feature>
<dbReference type="Proteomes" id="UP000193642">
    <property type="component" value="Unassembled WGS sequence"/>
</dbReference>
<keyword evidence="9" id="KW-0472">Membrane</keyword>
<dbReference type="STRING" id="329046.A0A1Y2CHF0"/>
<evidence type="ECO:0000256" key="5">
    <source>
        <dbReference type="ARBA" id="ARBA00022792"/>
    </source>
</evidence>
<evidence type="ECO:0000256" key="2">
    <source>
        <dbReference type="ARBA" id="ARBA00007066"/>
    </source>
</evidence>
<dbReference type="EMBL" id="MCGO01000016">
    <property type="protein sequence ID" value="ORY46337.1"/>
    <property type="molecule type" value="Genomic_DNA"/>
</dbReference>
<dbReference type="InterPro" id="IPR037730">
    <property type="entry name" value="IMP2"/>
</dbReference>
<comment type="caution">
    <text evidence="14">The sequence shown here is derived from an EMBL/GenBank/DDBJ whole genome shotgun (WGS) entry which is preliminary data.</text>
</comment>
<comment type="subcellular location">
    <subcellularLocation>
        <location evidence="1">Mitochondrion inner membrane</location>
        <topology evidence="1">Single-pass membrane protein</topology>
    </subcellularLocation>
</comment>
<dbReference type="GO" id="GO:0004252">
    <property type="term" value="F:serine-type endopeptidase activity"/>
    <property type="evidence" value="ECO:0007669"/>
    <property type="project" value="InterPro"/>
</dbReference>
<dbReference type="SUPFAM" id="SSF51306">
    <property type="entry name" value="LexA/Signal peptidase"/>
    <property type="match status" value="1"/>
</dbReference>
<dbReference type="InterPro" id="IPR000223">
    <property type="entry name" value="Pept_S26A_signal_pept_1"/>
</dbReference>
<dbReference type="GO" id="GO:0006465">
    <property type="term" value="P:signal peptide processing"/>
    <property type="evidence" value="ECO:0007669"/>
    <property type="project" value="InterPro"/>
</dbReference>
<dbReference type="InterPro" id="IPR019533">
    <property type="entry name" value="Peptidase_S26"/>
</dbReference>
<dbReference type="GO" id="GO:0006627">
    <property type="term" value="P:protein processing involved in protein targeting to mitochondrion"/>
    <property type="evidence" value="ECO:0007669"/>
    <property type="project" value="InterPro"/>
</dbReference>
<evidence type="ECO:0000256" key="6">
    <source>
        <dbReference type="ARBA" id="ARBA00022801"/>
    </source>
</evidence>
<comment type="similarity">
    <text evidence="2">Belongs to the peptidase S26 family. IMP2 subfamily.</text>
</comment>
<gene>
    <name evidence="14" type="ORF">BCR33DRAFT_715452</name>
</gene>
<evidence type="ECO:0000256" key="4">
    <source>
        <dbReference type="ARBA" id="ARBA00022692"/>
    </source>
</evidence>
<feature type="active site" evidence="10">
    <location>
        <position position="35"/>
    </location>
</feature>
<evidence type="ECO:0000256" key="3">
    <source>
        <dbReference type="ARBA" id="ARBA00022670"/>
    </source>
</evidence>
<dbReference type="AlphaFoldDB" id="A0A1Y2CHF0"/>
<evidence type="ECO:0000256" key="10">
    <source>
        <dbReference type="PIRSR" id="PIRSR600223-1"/>
    </source>
</evidence>
<dbReference type="PANTHER" id="PTHR46041:SF2">
    <property type="entry name" value="MITOCHONDRIAL INNER MEMBRANE PROTEASE SUBUNIT 2"/>
    <property type="match status" value="1"/>
</dbReference>
<keyword evidence="12" id="KW-0732">Signal</keyword>
<dbReference type="Pfam" id="PF10502">
    <property type="entry name" value="Peptidase_S26"/>
    <property type="match status" value="1"/>
</dbReference>
<accession>A0A1Y2CHF0</accession>
<dbReference type="PRINTS" id="PR00727">
    <property type="entry name" value="LEADERPTASE"/>
</dbReference>
<dbReference type="OrthoDB" id="308440at2759"/>
<evidence type="ECO:0000256" key="11">
    <source>
        <dbReference type="RuleBase" id="RU362041"/>
    </source>
</evidence>
<dbReference type="EC" id="3.4.21.-" evidence="11"/>
<protein>
    <recommendedName>
        <fullName evidence="11">Mitochondrial inner membrane protease subunit</fullName>
        <ecNumber evidence="11">3.4.21.-</ecNumber>
    </recommendedName>
</protein>
<evidence type="ECO:0000256" key="8">
    <source>
        <dbReference type="ARBA" id="ARBA00023128"/>
    </source>
</evidence>
<keyword evidence="7" id="KW-1133">Transmembrane helix</keyword>
<feature type="signal peptide" evidence="12">
    <location>
        <begin position="1"/>
        <end position="27"/>
    </location>
</feature>
<keyword evidence="8 11" id="KW-0496">Mitochondrion</keyword>
<proteinExistence type="inferred from homology"/>
<evidence type="ECO:0000313" key="14">
    <source>
        <dbReference type="EMBL" id="ORY46337.1"/>
    </source>
</evidence>
<dbReference type="PANTHER" id="PTHR46041">
    <property type="entry name" value="MITOCHONDRIAL INNER MEMBRANE PROTEASE SUBUNIT 2"/>
    <property type="match status" value="1"/>
</dbReference>
<evidence type="ECO:0000259" key="13">
    <source>
        <dbReference type="Pfam" id="PF10502"/>
    </source>
</evidence>
<sequence>MATRFAGTKRFLLSLAPILCVNEFVLSVTPVNGKSMTPTLNPDTMRYDERDWVLLDKLSVTRGNIIHNDVVTFTAPHDPDMTLIKRIIALEGDIDKNIKFDPPPRVVKVPKGHVWVESDESYRGIDSNLFGPIPVGLLQARCKYIVWPPERMGPVADGNLRRGVEYVY</sequence>
<feature type="domain" description="Peptidase S26" evidence="13">
    <location>
        <begin position="10"/>
        <end position="93"/>
    </location>
</feature>
<keyword evidence="5 11" id="KW-0999">Mitochondrion inner membrane</keyword>
<keyword evidence="6 11" id="KW-0378">Hydrolase</keyword>
<dbReference type="GO" id="GO:0042720">
    <property type="term" value="C:mitochondrial inner membrane peptidase complex"/>
    <property type="evidence" value="ECO:0007669"/>
    <property type="project" value="InterPro"/>
</dbReference>
<keyword evidence="15" id="KW-1185">Reference proteome</keyword>
<reference evidence="14 15" key="1">
    <citation type="submission" date="2016-07" db="EMBL/GenBank/DDBJ databases">
        <title>Pervasive Adenine N6-methylation of Active Genes in Fungi.</title>
        <authorList>
            <consortium name="DOE Joint Genome Institute"/>
            <person name="Mondo S.J."/>
            <person name="Dannebaum R.O."/>
            <person name="Kuo R.C."/>
            <person name="Labutti K."/>
            <person name="Haridas S."/>
            <person name="Kuo A."/>
            <person name="Salamov A."/>
            <person name="Ahrendt S.R."/>
            <person name="Lipzen A."/>
            <person name="Sullivan W."/>
            <person name="Andreopoulos W.B."/>
            <person name="Clum A."/>
            <person name="Lindquist E."/>
            <person name="Daum C."/>
            <person name="Ramamoorthy G.K."/>
            <person name="Gryganskyi A."/>
            <person name="Culley D."/>
            <person name="Magnuson J.K."/>
            <person name="James T.Y."/>
            <person name="O'Malley M.A."/>
            <person name="Stajich J.E."/>
            <person name="Spatafora J.W."/>
            <person name="Visel A."/>
            <person name="Grigoriev I.V."/>
        </authorList>
    </citation>
    <scope>NUCLEOTIDE SEQUENCE [LARGE SCALE GENOMIC DNA]</scope>
    <source>
        <strain evidence="14 15">JEL800</strain>
    </source>
</reference>
<name>A0A1Y2CHF0_9FUNG</name>
<keyword evidence="4" id="KW-0812">Transmembrane</keyword>
<evidence type="ECO:0000256" key="12">
    <source>
        <dbReference type="SAM" id="SignalP"/>
    </source>
</evidence>
<dbReference type="InterPro" id="IPR036286">
    <property type="entry name" value="LexA/Signal_pep-like_sf"/>
</dbReference>
<dbReference type="Gene3D" id="2.10.109.10">
    <property type="entry name" value="Umud Fragment, subunit A"/>
    <property type="match status" value="1"/>
</dbReference>
<dbReference type="NCBIfam" id="TIGR02227">
    <property type="entry name" value="sigpep_I_bact"/>
    <property type="match status" value="1"/>
</dbReference>
<evidence type="ECO:0000256" key="1">
    <source>
        <dbReference type="ARBA" id="ARBA00004434"/>
    </source>
</evidence>
<evidence type="ECO:0000256" key="7">
    <source>
        <dbReference type="ARBA" id="ARBA00022989"/>
    </source>
</evidence>
<dbReference type="InterPro" id="IPR019756">
    <property type="entry name" value="Pept_S26A_signal_pept_1_Ser-AS"/>
</dbReference>
<organism evidence="14 15">
    <name type="scientific">Rhizoclosmatium globosum</name>
    <dbReference type="NCBI Taxonomy" id="329046"/>
    <lineage>
        <taxon>Eukaryota</taxon>
        <taxon>Fungi</taxon>
        <taxon>Fungi incertae sedis</taxon>
        <taxon>Chytridiomycota</taxon>
        <taxon>Chytridiomycota incertae sedis</taxon>
        <taxon>Chytridiomycetes</taxon>
        <taxon>Chytridiales</taxon>
        <taxon>Chytriomycetaceae</taxon>
        <taxon>Rhizoclosmatium</taxon>
    </lineage>
</organism>